<keyword evidence="4 6" id="KW-0732">Signal</keyword>
<evidence type="ECO:0000256" key="5">
    <source>
        <dbReference type="ARBA" id="ARBA00022833"/>
    </source>
</evidence>
<reference evidence="8" key="1">
    <citation type="submission" date="2016-03" db="EMBL/GenBank/DDBJ databases">
        <authorList>
            <person name="Devillers Hugo."/>
        </authorList>
    </citation>
    <scope>NUCLEOTIDE SEQUENCE [LARGE SCALE GENOMIC DNA]</scope>
</reference>
<keyword evidence="3" id="KW-0963">Cytoplasm</keyword>
<dbReference type="OrthoDB" id="4039163at2759"/>
<accession>A0A1G4IR95</accession>
<name>A0A1G4IR95_9SACH</name>
<evidence type="ECO:0000313" key="7">
    <source>
        <dbReference type="EMBL" id="SCU79293.1"/>
    </source>
</evidence>
<protein>
    <submittedName>
        <fullName evidence="7">LAME_0A08108g1_1</fullName>
    </submittedName>
</protein>
<organism evidence="7 8">
    <name type="scientific">Lachancea meyersii CBS 8951</name>
    <dbReference type="NCBI Taxonomy" id="1266667"/>
    <lineage>
        <taxon>Eukaryota</taxon>
        <taxon>Fungi</taxon>
        <taxon>Dikarya</taxon>
        <taxon>Ascomycota</taxon>
        <taxon>Saccharomycotina</taxon>
        <taxon>Saccharomycetes</taxon>
        <taxon>Saccharomycetales</taxon>
        <taxon>Saccharomycetaceae</taxon>
        <taxon>Lachancea</taxon>
    </lineage>
</organism>
<dbReference type="Proteomes" id="UP000191144">
    <property type="component" value="Chromosome A"/>
</dbReference>
<gene>
    <name evidence="7" type="ORF">LAME_0A08108G</name>
</gene>
<dbReference type="InterPro" id="IPR019435">
    <property type="entry name" value="Vel1-like"/>
</dbReference>
<keyword evidence="8" id="KW-1185">Reference proteome</keyword>
<evidence type="ECO:0000313" key="8">
    <source>
        <dbReference type="Proteomes" id="UP000191144"/>
    </source>
</evidence>
<evidence type="ECO:0000256" key="6">
    <source>
        <dbReference type="SAM" id="SignalP"/>
    </source>
</evidence>
<evidence type="ECO:0000256" key="3">
    <source>
        <dbReference type="ARBA" id="ARBA00022490"/>
    </source>
</evidence>
<keyword evidence="5" id="KW-0862">Zinc</keyword>
<evidence type="ECO:0000256" key="2">
    <source>
        <dbReference type="ARBA" id="ARBA00010293"/>
    </source>
</evidence>
<dbReference type="EMBL" id="LT598483">
    <property type="protein sequence ID" value="SCU79293.1"/>
    <property type="molecule type" value="Genomic_DNA"/>
</dbReference>
<dbReference type="Pfam" id="PF10339">
    <property type="entry name" value="Vel1p"/>
    <property type="match status" value="1"/>
</dbReference>
<sequence>MLPIAFVLFIAGFLSSSVAAFRFDWNNITCQGLHGPHCGTYLLKVKGQNDTYIGQSYVVGADVLANDASDAWRRLLHEEYRFLTRLTTVQTLNDTANFYPLVGVTDQKTCNFQSVDDAVVPYINAVTNELSYDSWASTSMNSTAVTGVASQLLNASTYGVQVAVCSPGFITDLLNSPTVNIFNVEDTLPPWCEAIEIEPVCPAYVNYQTR</sequence>
<dbReference type="GO" id="GO:0005829">
    <property type="term" value="C:cytosol"/>
    <property type="evidence" value="ECO:0007669"/>
    <property type="project" value="UniProtKB-SubCell"/>
</dbReference>
<feature type="chain" id="PRO_5009235698" evidence="6">
    <location>
        <begin position="21"/>
        <end position="210"/>
    </location>
</feature>
<dbReference type="AlphaFoldDB" id="A0A1G4IR95"/>
<feature type="signal peptide" evidence="6">
    <location>
        <begin position="1"/>
        <end position="20"/>
    </location>
</feature>
<proteinExistence type="inferred from homology"/>
<evidence type="ECO:0000256" key="4">
    <source>
        <dbReference type="ARBA" id="ARBA00022729"/>
    </source>
</evidence>
<evidence type="ECO:0000256" key="1">
    <source>
        <dbReference type="ARBA" id="ARBA00004514"/>
    </source>
</evidence>
<comment type="subcellular location">
    <subcellularLocation>
        <location evidence="1">Cytoplasm</location>
        <location evidence="1">Cytosol</location>
    </subcellularLocation>
</comment>
<comment type="similarity">
    <text evidence="2">Belongs to the VEL1 family.</text>
</comment>